<dbReference type="EMBL" id="MH282832">
    <property type="protein sequence ID" value="AYD37621.2"/>
    <property type="molecule type" value="Viral_cRNA"/>
</dbReference>
<reference evidence="1 2" key="1">
    <citation type="submission" date="2018-04" db="EMBL/GenBank/DDBJ databases">
        <title>Characterization of new cytorhabdovirus infecting papaya (Carica papaya).</title>
        <authorList>
            <person name="Quito-Avila D.F."/>
            <person name="Cornejo-Franco J.F."/>
            <person name="Alvarez-Quinto R.R."/>
            <person name="Mollov D."/>
        </authorList>
    </citation>
    <scope>NUCLEOTIDE SEQUENCE [LARGE SCALE GENOMIC DNA]</scope>
    <source>
        <strain evidence="1">Los Rios_Ec</strain>
    </source>
</reference>
<accession>A0A386GXL1</accession>
<evidence type="ECO:0000313" key="2">
    <source>
        <dbReference type="Proteomes" id="UP000503031"/>
    </source>
</evidence>
<protein>
    <submittedName>
        <fullName evidence="1">P4 protein</fullName>
    </submittedName>
</protein>
<name>A0A386GXL1_9RHAB</name>
<organism evidence="1 2">
    <name type="scientific">Cytorhabdovirus caricae</name>
    <dbReference type="NCBI Taxonomy" id="2364291"/>
    <lineage>
        <taxon>Viruses</taxon>
        <taxon>Riboviria</taxon>
        <taxon>Orthornavirae</taxon>
        <taxon>Negarnaviricota</taxon>
        <taxon>Haploviricotina</taxon>
        <taxon>Monjiviricetes</taxon>
        <taxon>Mononegavirales</taxon>
        <taxon>Rhabdoviridae</taxon>
        <taxon>Betarhabdovirinae</taxon>
        <taxon>Betacytorhabdovirus</taxon>
        <taxon>Betacytorhabdovirus caricae</taxon>
    </lineage>
</organism>
<dbReference type="Proteomes" id="UP000503031">
    <property type="component" value="Segment"/>
</dbReference>
<dbReference type="GeneID" id="65102402"/>
<proteinExistence type="predicted"/>
<keyword evidence="2" id="KW-1185">Reference proteome</keyword>
<gene>
    <name evidence="1" type="primary">P4</name>
</gene>
<dbReference type="KEGG" id="vg:65102402"/>
<dbReference type="RefSeq" id="YP_010087153.1">
    <property type="nucleotide sequence ID" value="NC_055504.1"/>
</dbReference>
<evidence type="ECO:0000313" key="1">
    <source>
        <dbReference type="EMBL" id="AYD37621.2"/>
    </source>
</evidence>
<sequence length="26" mass="2696">MIRGPSLSMTSGLTIGFLVGMNDIGK</sequence>